<evidence type="ECO:0000256" key="6">
    <source>
        <dbReference type="ARBA" id="ARBA00022691"/>
    </source>
</evidence>
<dbReference type="PROSITE" id="PS50280">
    <property type="entry name" value="SET"/>
    <property type="match status" value="1"/>
</dbReference>
<evidence type="ECO:0000259" key="9">
    <source>
        <dbReference type="PROSITE" id="PS50280"/>
    </source>
</evidence>
<sequence>MGSELNPRRRQPPPATCPHATPPRTKTQGKCGYGVVAEEELSKGDFAGEVIDERTWEKRLWKIKRQQDTNFDLCEVTSNMVTDASKKGNMSLFVNHSCEPNMEIKKRTVDGEIRVDFFALRDIKKGEELTYNYKFMQCGADQDCHRTSHCRKKLGTPKSVESIVINSGISGIKKEQHVSRKRKIAAENCIGQSIRLWHRQHNMYFPAVVHDFNAHTGLHTILVLKDNGTTIEEFNMMEEDWDFLPG</sequence>
<feature type="domain" description="SET" evidence="9">
    <location>
        <begin position="12"/>
        <end position="134"/>
    </location>
</feature>
<dbReference type="SMART" id="SM00317">
    <property type="entry name" value="SET"/>
    <property type="match status" value="1"/>
</dbReference>
<keyword evidence="11" id="KW-1185">Reference proteome</keyword>
<dbReference type="STRING" id="77586.A0A0D9WXD4"/>
<reference evidence="10" key="3">
    <citation type="submission" date="2015-04" db="UniProtKB">
        <authorList>
            <consortium name="EnsemblPlants"/>
        </authorList>
    </citation>
    <scope>IDENTIFICATION</scope>
</reference>
<dbReference type="EnsemblPlants" id="LPERR07G07850.1">
    <property type="protein sequence ID" value="LPERR07G07850.1"/>
    <property type="gene ID" value="LPERR07G07850"/>
</dbReference>
<evidence type="ECO:0000313" key="10">
    <source>
        <dbReference type="EnsemblPlants" id="LPERR07G07850.1"/>
    </source>
</evidence>
<evidence type="ECO:0000256" key="3">
    <source>
        <dbReference type="ARBA" id="ARBA00022454"/>
    </source>
</evidence>
<dbReference type="SUPFAM" id="SSF82199">
    <property type="entry name" value="SET domain"/>
    <property type="match status" value="1"/>
</dbReference>
<dbReference type="GO" id="GO:0008168">
    <property type="term" value="F:methyltransferase activity"/>
    <property type="evidence" value="ECO:0007669"/>
    <property type="project" value="UniProtKB-KW"/>
</dbReference>
<evidence type="ECO:0000256" key="2">
    <source>
        <dbReference type="ARBA" id="ARBA00004286"/>
    </source>
</evidence>
<keyword evidence="5" id="KW-0808">Transferase</keyword>
<dbReference type="InterPro" id="IPR001214">
    <property type="entry name" value="SET_dom"/>
</dbReference>
<dbReference type="Proteomes" id="UP000032180">
    <property type="component" value="Chromosome 7"/>
</dbReference>
<evidence type="ECO:0000256" key="1">
    <source>
        <dbReference type="ARBA" id="ARBA00004123"/>
    </source>
</evidence>
<keyword evidence="4" id="KW-0489">Methyltransferase</keyword>
<dbReference type="AlphaFoldDB" id="A0A0D9WXD4"/>
<dbReference type="HOGENOM" id="CLU_098808_0_0_1"/>
<evidence type="ECO:0000256" key="5">
    <source>
        <dbReference type="ARBA" id="ARBA00022679"/>
    </source>
</evidence>
<dbReference type="GO" id="GO:0032259">
    <property type="term" value="P:methylation"/>
    <property type="evidence" value="ECO:0007669"/>
    <property type="project" value="UniProtKB-KW"/>
</dbReference>
<name>A0A0D9WXD4_9ORYZ</name>
<evidence type="ECO:0000256" key="7">
    <source>
        <dbReference type="ARBA" id="ARBA00023242"/>
    </source>
</evidence>
<keyword evidence="3" id="KW-0158">Chromosome</keyword>
<dbReference type="Pfam" id="PF00856">
    <property type="entry name" value="SET"/>
    <property type="match status" value="1"/>
</dbReference>
<proteinExistence type="predicted"/>
<dbReference type="InterPro" id="IPR046341">
    <property type="entry name" value="SET_dom_sf"/>
</dbReference>
<evidence type="ECO:0000256" key="4">
    <source>
        <dbReference type="ARBA" id="ARBA00022603"/>
    </source>
</evidence>
<reference evidence="11" key="2">
    <citation type="submission" date="2013-12" db="EMBL/GenBank/DDBJ databases">
        <authorList>
            <person name="Yu Y."/>
            <person name="Lee S."/>
            <person name="de Baynast K."/>
            <person name="Wissotski M."/>
            <person name="Liu L."/>
            <person name="Talag J."/>
            <person name="Goicoechea J."/>
            <person name="Angelova A."/>
            <person name="Jetty R."/>
            <person name="Kudrna D."/>
            <person name="Golser W."/>
            <person name="Rivera L."/>
            <person name="Zhang J."/>
            <person name="Wing R."/>
        </authorList>
    </citation>
    <scope>NUCLEOTIDE SEQUENCE</scope>
</reference>
<feature type="region of interest" description="Disordered" evidence="8">
    <location>
        <begin position="1"/>
        <end position="30"/>
    </location>
</feature>
<evidence type="ECO:0000256" key="8">
    <source>
        <dbReference type="SAM" id="MobiDB-lite"/>
    </source>
</evidence>
<dbReference type="Gramene" id="LPERR07G07850.1">
    <property type="protein sequence ID" value="LPERR07G07850.1"/>
    <property type="gene ID" value="LPERR07G07850"/>
</dbReference>
<protein>
    <recommendedName>
        <fullName evidence="9">SET domain-containing protein</fullName>
    </recommendedName>
</protein>
<reference evidence="10 11" key="1">
    <citation type="submission" date="2012-08" db="EMBL/GenBank/DDBJ databases">
        <title>Oryza genome evolution.</title>
        <authorList>
            <person name="Wing R.A."/>
        </authorList>
    </citation>
    <scope>NUCLEOTIDE SEQUENCE</scope>
</reference>
<dbReference type="GO" id="GO:0005694">
    <property type="term" value="C:chromosome"/>
    <property type="evidence" value="ECO:0007669"/>
    <property type="project" value="UniProtKB-SubCell"/>
</dbReference>
<dbReference type="eggNOG" id="KOG1081">
    <property type="taxonomic scope" value="Eukaryota"/>
</dbReference>
<comment type="subcellular location">
    <subcellularLocation>
        <location evidence="2">Chromosome</location>
    </subcellularLocation>
    <subcellularLocation>
        <location evidence="1">Nucleus</location>
    </subcellularLocation>
</comment>
<accession>A0A0D9WXD4</accession>
<organism evidence="10 11">
    <name type="scientific">Leersia perrieri</name>
    <dbReference type="NCBI Taxonomy" id="77586"/>
    <lineage>
        <taxon>Eukaryota</taxon>
        <taxon>Viridiplantae</taxon>
        <taxon>Streptophyta</taxon>
        <taxon>Embryophyta</taxon>
        <taxon>Tracheophyta</taxon>
        <taxon>Spermatophyta</taxon>
        <taxon>Magnoliopsida</taxon>
        <taxon>Liliopsida</taxon>
        <taxon>Poales</taxon>
        <taxon>Poaceae</taxon>
        <taxon>BOP clade</taxon>
        <taxon>Oryzoideae</taxon>
        <taxon>Oryzeae</taxon>
        <taxon>Oryzinae</taxon>
        <taxon>Leersia</taxon>
    </lineage>
</organism>
<dbReference type="Gene3D" id="2.170.270.10">
    <property type="entry name" value="SET domain"/>
    <property type="match status" value="1"/>
</dbReference>
<keyword evidence="6" id="KW-0949">S-adenosyl-L-methionine</keyword>
<evidence type="ECO:0000313" key="11">
    <source>
        <dbReference type="Proteomes" id="UP000032180"/>
    </source>
</evidence>
<dbReference type="PANTHER" id="PTHR22884">
    <property type="entry name" value="SET DOMAIN PROTEINS"/>
    <property type="match status" value="1"/>
</dbReference>
<dbReference type="GO" id="GO:0005634">
    <property type="term" value="C:nucleus"/>
    <property type="evidence" value="ECO:0007669"/>
    <property type="project" value="UniProtKB-SubCell"/>
</dbReference>
<dbReference type="InterPro" id="IPR050777">
    <property type="entry name" value="SET2_Histone-Lys_MeTrsfase"/>
</dbReference>
<keyword evidence="7" id="KW-0539">Nucleus</keyword>